<dbReference type="OrthoDB" id="1939753at2759"/>
<feature type="region of interest" description="Disordered" evidence="1">
    <location>
        <begin position="133"/>
        <end position="155"/>
    </location>
</feature>
<feature type="region of interest" description="Disordered" evidence="1">
    <location>
        <begin position="816"/>
        <end position="1048"/>
    </location>
</feature>
<name>A0A6P8ECK0_PUNGR</name>
<feature type="compositionally biased region" description="Basic and acidic residues" evidence="1">
    <location>
        <begin position="959"/>
        <end position="968"/>
    </location>
</feature>
<feature type="compositionally biased region" description="Basic and acidic residues" evidence="1">
    <location>
        <begin position="904"/>
        <end position="917"/>
    </location>
</feature>
<feature type="region of interest" description="Disordered" evidence="1">
    <location>
        <begin position="425"/>
        <end position="449"/>
    </location>
</feature>
<sequence length="1075" mass="116357">MADHDQRKNHPSSGTEGHQQMHHCHKCGWPFPNPHPSAKHRRAHRRICGTIEGYKLEDSQHSNVSDDEHSDDDYKTPSAKALERSESEKDEVFSDAASNFADVTSCTVTEAAKGTVLESESISEKVKEDIPAQKTAEVMKADDSTDSAEKQELVIPESTADVFASKSDAPDHSSSSPVGTYVDSAEESTAATIRHENVLIDGSVLIVPKPSIGLITEAKKHDEDKGVSECLLESVSRDTEVKALEETDSLSHDNNHARDTPEAIPKLETGETTVIPMPPGDVKIIEETNPLSLDGNSVSNAPEPIPKLEETCRTVATGLSPEDKAPNQVGLSGDAPQAEFHVDRELEFSTSCNDVHENDKREVDENFHEFFVPHGLPEVENPERVIEGFKDPKIMGLFHTNDGSSEVILNKDDVIIASPPESGLEAVNEGSGVSSGLQDSEVPSELAEKSKPVEEAAFIEGKIIPHHGNIGLTDLEICKGAVTADSEEVSGAVNASSEMEFSESAHELLGSVDGNSKVDIAHTAEVDQVEKHTERLEEVLAGGVPESASKLEKSYIAEEENKSKRVAEESLVENLIVPETAENFHEVPVNSVANPIGEERTFSHEKQVEEKPTAAKEDAIVSADHVQESCKVEDKHDDCSETVMTAYQDTISHENLTEGDLNEKDKRAQLSSKDRAAEEDVIALAGHVQESCEAEDKQEIVMTAFQDTVSDSHEYVTEGGMNEKDKRTQSSSDDRAAKEDVIVSADHVQESCKAEDKHDGYSETLTAAQDAVSDSHETLKEGDMNEKDKRAQLPSEDHVVEETLVSLDSASSVPASAAIEVGGANDLGGPGSDPSQHEGETNHVKPPLSGYALDASVDSRSTDSLDANWGSVSVLSTQSDTLAAVEDSKATSEAGKSTSNLPKLESEANRSLEKSEVFEPPSFMTLVEPTGKGEKTATSSSHGQPGWFPSLTNVTNDSPGRKKNEEIISKVTNWSSNQQQHSPLKSLLIEANRDAKPKSTNPRESAPVEAQKEEKSVTVGSILGSETQKADEEKQATAQEWNSPARYPAEIKREKRKVKGRPIWAQFVCCSSSVN</sequence>
<dbReference type="PANTHER" id="PTHR35746:SF1">
    <property type="entry name" value="PENTATRICOPEPTIDE REPEAT (PPR) SUPERFAMILY PROTEIN"/>
    <property type="match status" value="1"/>
</dbReference>
<feature type="compositionally biased region" description="Basic and acidic residues" evidence="1">
    <location>
        <begin position="245"/>
        <end position="261"/>
    </location>
</feature>
<protein>
    <submittedName>
        <fullName evidence="4">Uncharacterized protein LOC116213809</fullName>
    </submittedName>
</protein>
<feature type="region of interest" description="Disordered" evidence="1">
    <location>
        <begin position="714"/>
        <end position="796"/>
    </location>
</feature>
<feature type="compositionally biased region" description="Basic and acidic residues" evidence="1">
    <location>
        <begin position="133"/>
        <end position="152"/>
    </location>
</feature>
<feature type="domain" description="C2H2-type" evidence="2">
    <location>
        <begin position="24"/>
        <end position="44"/>
    </location>
</feature>
<dbReference type="PROSITE" id="PS00028">
    <property type="entry name" value="ZINC_FINGER_C2H2_1"/>
    <property type="match status" value="1"/>
</dbReference>
<evidence type="ECO:0000259" key="2">
    <source>
        <dbReference type="PROSITE" id="PS00028"/>
    </source>
</evidence>
<dbReference type="AlphaFoldDB" id="A0A6P8ECK0"/>
<proteinExistence type="predicted"/>
<gene>
    <name evidence="4" type="primary">LOC116213809</name>
</gene>
<feature type="compositionally biased region" description="Basic and acidic residues" evidence="1">
    <location>
        <begin position="773"/>
        <end position="796"/>
    </location>
</feature>
<evidence type="ECO:0000313" key="3">
    <source>
        <dbReference type="Proteomes" id="UP000515151"/>
    </source>
</evidence>
<feature type="compositionally biased region" description="Polar residues" evidence="1">
    <location>
        <begin position="858"/>
        <end position="881"/>
    </location>
</feature>
<reference evidence="4" key="2">
    <citation type="submission" date="2025-08" db="UniProtKB">
        <authorList>
            <consortium name="RefSeq"/>
        </authorList>
    </citation>
    <scope>IDENTIFICATION</scope>
    <source>
        <tissue evidence="4">Leaf</tissue>
    </source>
</reference>
<feature type="region of interest" description="Disordered" evidence="1">
    <location>
        <begin position="245"/>
        <end position="265"/>
    </location>
</feature>
<reference evidence="3" key="1">
    <citation type="journal article" date="2020" name="Plant Biotechnol. J.">
        <title>The pomegranate (Punica granatum L.) draft genome dissects genetic divergence between soft- and hard-seeded cultivars.</title>
        <authorList>
            <person name="Luo X."/>
            <person name="Li H."/>
            <person name="Wu Z."/>
            <person name="Yao W."/>
            <person name="Zhao P."/>
            <person name="Cao D."/>
            <person name="Yu H."/>
            <person name="Li K."/>
            <person name="Poudel K."/>
            <person name="Zhao D."/>
            <person name="Zhang F."/>
            <person name="Xia X."/>
            <person name="Chen L."/>
            <person name="Wang Q."/>
            <person name="Jing D."/>
            <person name="Cao S."/>
        </authorList>
    </citation>
    <scope>NUCLEOTIDE SEQUENCE [LARGE SCALE GENOMIC DNA]</scope>
    <source>
        <strain evidence="3">cv. Tunisia</strain>
    </source>
</reference>
<dbReference type="Proteomes" id="UP000515151">
    <property type="component" value="Chromosome 7"/>
</dbReference>
<dbReference type="GeneID" id="116213809"/>
<dbReference type="RefSeq" id="XP_031404745.1">
    <property type="nucleotide sequence ID" value="XM_031548885.1"/>
</dbReference>
<feature type="region of interest" description="Disordered" evidence="1">
    <location>
        <begin position="1"/>
        <end position="22"/>
    </location>
</feature>
<evidence type="ECO:0000256" key="1">
    <source>
        <dbReference type="SAM" id="MobiDB-lite"/>
    </source>
</evidence>
<keyword evidence="3" id="KW-1185">Reference proteome</keyword>
<dbReference type="PANTHER" id="PTHR35746">
    <property type="entry name" value="PENTATRICOPEPTIDE REPEAT (PPR) SUPERFAMILY PROTEIN"/>
    <property type="match status" value="1"/>
</dbReference>
<accession>A0A6P8ECK0</accession>
<evidence type="ECO:0000313" key="4">
    <source>
        <dbReference type="RefSeq" id="XP_031404745.1"/>
    </source>
</evidence>
<feature type="compositionally biased region" description="Polar residues" evidence="1">
    <location>
        <begin position="970"/>
        <end position="983"/>
    </location>
</feature>
<dbReference type="InterPro" id="IPR013087">
    <property type="entry name" value="Znf_C2H2_type"/>
</dbReference>
<organism evidence="3 4">
    <name type="scientific">Punica granatum</name>
    <name type="common">Pomegranate</name>
    <dbReference type="NCBI Taxonomy" id="22663"/>
    <lineage>
        <taxon>Eukaryota</taxon>
        <taxon>Viridiplantae</taxon>
        <taxon>Streptophyta</taxon>
        <taxon>Embryophyta</taxon>
        <taxon>Tracheophyta</taxon>
        <taxon>Spermatophyta</taxon>
        <taxon>Magnoliopsida</taxon>
        <taxon>eudicotyledons</taxon>
        <taxon>Gunneridae</taxon>
        <taxon>Pentapetalae</taxon>
        <taxon>rosids</taxon>
        <taxon>malvids</taxon>
        <taxon>Myrtales</taxon>
        <taxon>Lythraceae</taxon>
        <taxon>Punica</taxon>
    </lineage>
</organism>
<feature type="region of interest" description="Disordered" evidence="1">
    <location>
        <begin position="58"/>
        <end position="90"/>
    </location>
</feature>
<feature type="compositionally biased region" description="Basic and acidic residues" evidence="1">
    <location>
        <begin position="714"/>
        <end position="761"/>
    </location>
</feature>